<evidence type="ECO:0008006" key="3">
    <source>
        <dbReference type="Google" id="ProtNLM"/>
    </source>
</evidence>
<organism evidence="1 2">
    <name type="scientific">Streptomyces formicae</name>
    <dbReference type="NCBI Taxonomy" id="1616117"/>
    <lineage>
        <taxon>Bacteria</taxon>
        <taxon>Bacillati</taxon>
        <taxon>Actinomycetota</taxon>
        <taxon>Actinomycetes</taxon>
        <taxon>Kitasatosporales</taxon>
        <taxon>Streptomycetaceae</taxon>
        <taxon>Streptomyces</taxon>
    </lineage>
</organism>
<sequence length="115" mass="11103">MARHTLLRAAGLSLAAVGAALGGGAGTAQAAAGDLDPAAAARGVTDALTHATAPVESLPLNPLKGTGVDPLDNGVATQVADFRGVDTRELTGSLGHLPDLPVAGPLLGGLLPGSR</sequence>
<reference evidence="1 2" key="1">
    <citation type="submission" date="2021-03" db="EMBL/GenBank/DDBJ databases">
        <title>Complete genome of Streptomyces formicae strain 1H-GS9 (DSM 100524).</title>
        <authorList>
            <person name="Atanasov K.E."/>
            <person name="Altabella T."/>
            <person name="Ferrer A."/>
        </authorList>
    </citation>
    <scope>NUCLEOTIDE SEQUENCE [LARGE SCALE GENOMIC DNA]</scope>
    <source>
        <strain evidence="1 2">1H-GS9</strain>
    </source>
</reference>
<dbReference type="EMBL" id="CP071872">
    <property type="protein sequence ID" value="UNM10927.1"/>
    <property type="molecule type" value="Genomic_DNA"/>
</dbReference>
<name>A0ABY3WHS5_9ACTN</name>
<proteinExistence type="predicted"/>
<evidence type="ECO:0000313" key="1">
    <source>
        <dbReference type="EMBL" id="UNM10927.1"/>
    </source>
</evidence>
<evidence type="ECO:0000313" key="2">
    <source>
        <dbReference type="Proteomes" id="UP000828924"/>
    </source>
</evidence>
<gene>
    <name evidence="1" type="ORF">J4032_04815</name>
</gene>
<accession>A0ABY3WHS5</accession>
<keyword evidence="2" id="KW-1185">Reference proteome</keyword>
<dbReference type="Proteomes" id="UP000828924">
    <property type="component" value="Chromosome"/>
</dbReference>
<protein>
    <recommendedName>
        <fullName evidence="3">Secreted protein</fullName>
    </recommendedName>
</protein>
<dbReference type="RefSeq" id="WP_242329466.1">
    <property type="nucleotide sequence ID" value="NZ_CP071872.1"/>
</dbReference>